<reference evidence="1 2" key="1">
    <citation type="submission" date="2024-09" db="EMBL/GenBank/DDBJ databases">
        <authorList>
            <person name="Sun Q."/>
            <person name="Mori K."/>
        </authorList>
    </citation>
    <scope>NUCLEOTIDE SEQUENCE [LARGE SCALE GENOMIC DNA]</scope>
    <source>
        <strain evidence="1 2">CCM 7609</strain>
    </source>
</reference>
<evidence type="ECO:0000313" key="2">
    <source>
        <dbReference type="Proteomes" id="UP001589575"/>
    </source>
</evidence>
<gene>
    <name evidence="1" type="ORF">ACFFX0_10795</name>
</gene>
<protein>
    <submittedName>
        <fullName evidence="1">Uncharacterized protein</fullName>
    </submittedName>
</protein>
<dbReference type="Proteomes" id="UP001589575">
    <property type="component" value="Unassembled WGS sequence"/>
</dbReference>
<keyword evidence="2" id="KW-1185">Reference proteome</keyword>
<name>A0ABV5FY95_9MICC</name>
<dbReference type="EMBL" id="JBHMFI010000001">
    <property type="protein sequence ID" value="MFB9071661.1"/>
    <property type="molecule type" value="Genomic_DNA"/>
</dbReference>
<comment type="caution">
    <text evidence="1">The sequence shown here is derived from an EMBL/GenBank/DDBJ whole genome shotgun (WGS) entry which is preliminary data.</text>
</comment>
<accession>A0ABV5FY95</accession>
<proteinExistence type="predicted"/>
<evidence type="ECO:0000313" key="1">
    <source>
        <dbReference type="EMBL" id="MFB9071661.1"/>
    </source>
</evidence>
<sequence>MVIFLCSNRLADRLASMSRSWAGPPPRRGPLVGVGIGVSPQMDPDGCRPSGHYWWWYSE</sequence>
<organism evidence="1 2">
    <name type="scientific">Citricoccus parietis</name>
    <dbReference type="NCBI Taxonomy" id="592307"/>
    <lineage>
        <taxon>Bacteria</taxon>
        <taxon>Bacillati</taxon>
        <taxon>Actinomycetota</taxon>
        <taxon>Actinomycetes</taxon>
        <taxon>Micrococcales</taxon>
        <taxon>Micrococcaceae</taxon>
        <taxon>Citricoccus</taxon>
    </lineage>
</organism>